<feature type="transmembrane region" description="Helical" evidence="7">
    <location>
        <begin position="186"/>
        <end position="209"/>
    </location>
</feature>
<reference evidence="9 10" key="1">
    <citation type="submission" date="2018-11" db="EMBL/GenBank/DDBJ databases">
        <authorList>
            <person name="Da X."/>
        </authorList>
    </citation>
    <scope>NUCLEOTIDE SEQUENCE [LARGE SCALE GENOMIC DNA]</scope>
    <source>
        <strain evidence="9 10">S14-144</strain>
    </source>
</reference>
<dbReference type="PANTHER" id="PTHR23513">
    <property type="entry name" value="INTEGRAL MEMBRANE EFFLUX PROTEIN-RELATED"/>
    <property type="match status" value="1"/>
</dbReference>
<keyword evidence="3" id="KW-1003">Cell membrane</keyword>
<feature type="transmembrane region" description="Helical" evidence="7">
    <location>
        <begin position="265"/>
        <end position="286"/>
    </location>
</feature>
<sequence length="444" mass="46367">MNEAATLHHAGVQKVTDKWQGDGLSADRRHHSAPGLPRDFRSLLVAWAASLSGDGLRVVALPLLALATNPSPAAVAAVAAIASLPWLLIALPAGAIVDRLSPNRVIIAAHLVRAALTLGLVAVVVAHSVNILVLCVFGFLITAAETFADGATQSLMLHVVPTQQLEQANARFVTVETLALDLAGPLLAGLLFILQPWLPFAVSGLAFVVSAGLIRRIRAVAAATLTAGEGVDGSHVGKRSDLRARLQEIRDGLVFLFRHRVLRTLVLTVAVLAVANAATDAVLVLYARTSLNMSEAVYPTLLAAYSVGTLIATVIVARLSRRFASSTLLGSAIVGLGLSMLVMGMFVTPAIALSAYVLLGIFGGTWNVLSATRRQRHTPRAIVARVSSAFRVVAWGVIPVGAALGGGVASQWSVPTVFVSAGVLTLLLAVVVIPALARQERLAH</sequence>
<dbReference type="GO" id="GO:0005886">
    <property type="term" value="C:plasma membrane"/>
    <property type="evidence" value="ECO:0007669"/>
    <property type="project" value="UniProtKB-SubCell"/>
</dbReference>
<dbReference type="PROSITE" id="PS50850">
    <property type="entry name" value="MFS"/>
    <property type="match status" value="1"/>
</dbReference>
<feature type="transmembrane region" description="Helical" evidence="7">
    <location>
        <begin position="353"/>
        <end position="371"/>
    </location>
</feature>
<dbReference type="OrthoDB" id="145388at2"/>
<evidence type="ECO:0000259" key="8">
    <source>
        <dbReference type="PROSITE" id="PS50850"/>
    </source>
</evidence>
<feature type="domain" description="Major facilitator superfamily (MFS) profile" evidence="8">
    <location>
        <begin position="34"/>
        <end position="440"/>
    </location>
</feature>
<dbReference type="EMBL" id="CP034170">
    <property type="protein sequence ID" value="AZI58305.1"/>
    <property type="molecule type" value="Genomic_DNA"/>
</dbReference>
<reference evidence="9 10" key="2">
    <citation type="submission" date="2018-12" db="EMBL/GenBank/DDBJ databases">
        <title>Nakamurella antarcticus sp. nov., isolated from Antarctica South Shetland Islands soil.</title>
        <authorList>
            <person name="Peng F."/>
        </authorList>
    </citation>
    <scope>NUCLEOTIDE SEQUENCE [LARGE SCALE GENOMIC DNA]</scope>
    <source>
        <strain evidence="9 10">S14-144</strain>
    </source>
</reference>
<dbReference type="SUPFAM" id="SSF103473">
    <property type="entry name" value="MFS general substrate transporter"/>
    <property type="match status" value="1"/>
</dbReference>
<feature type="transmembrane region" description="Helical" evidence="7">
    <location>
        <begin position="118"/>
        <end position="141"/>
    </location>
</feature>
<keyword evidence="2" id="KW-0813">Transport</keyword>
<evidence type="ECO:0000313" key="10">
    <source>
        <dbReference type="Proteomes" id="UP000268084"/>
    </source>
</evidence>
<dbReference type="PANTHER" id="PTHR23513:SF6">
    <property type="entry name" value="MAJOR FACILITATOR SUPERFAMILY ASSOCIATED DOMAIN-CONTAINING PROTEIN"/>
    <property type="match status" value="1"/>
</dbReference>
<dbReference type="KEGG" id="nak:EH165_09300"/>
<feature type="transmembrane region" description="Helical" evidence="7">
    <location>
        <begin position="418"/>
        <end position="437"/>
    </location>
</feature>
<accession>A0A3G8ZNC8</accession>
<keyword evidence="6 7" id="KW-0472">Membrane</keyword>
<dbReference type="InterPro" id="IPR020846">
    <property type="entry name" value="MFS_dom"/>
</dbReference>
<evidence type="ECO:0000256" key="5">
    <source>
        <dbReference type="ARBA" id="ARBA00022989"/>
    </source>
</evidence>
<dbReference type="AlphaFoldDB" id="A0A3G8ZNC8"/>
<dbReference type="CDD" id="cd06173">
    <property type="entry name" value="MFS_MefA_like"/>
    <property type="match status" value="1"/>
</dbReference>
<organism evidence="9 10">
    <name type="scientific">Nakamurella antarctica</name>
    <dbReference type="NCBI Taxonomy" id="1902245"/>
    <lineage>
        <taxon>Bacteria</taxon>
        <taxon>Bacillati</taxon>
        <taxon>Actinomycetota</taxon>
        <taxon>Actinomycetes</taxon>
        <taxon>Nakamurellales</taxon>
        <taxon>Nakamurellaceae</taxon>
        <taxon>Nakamurella</taxon>
    </lineage>
</organism>
<evidence type="ECO:0000313" key="9">
    <source>
        <dbReference type="EMBL" id="AZI58305.1"/>
    </source>
</evidence>
<dbReference type="InterPro" id="IPR010290">
    <property type="entry name" value="TM_effector"/>
</dbReference>
<feature type="transmembrane region" description="Helical" evidence="7">
    <location>
        <begin position="298"/>
        <end position="316"/>
    </location>
</feature>
<proteinExistence type="predicted"/>
<evidence type="ECO:0000256" key="2">
    <source>
        <dbReference type="ARBA" id="ARBA00022448"/>
    </source>
</evidence>
<dbReference type="Proteomes" id="UP000268084">
    <property type="component" value="Chromosome"/>
</dbReference>
<evidence type="ECO:0000256" key="1">
    <source>
        <dbReference type="ARBA" id="ARBA00004651"/>
    </source>
</evidence>
<feature type="transmembrane region" description="Helical" evidence="7">
    <location>
        <begin position="328"/>
        <end position="347"/>
    </location>
</feature>
<evidence type="ECO:0000256" key="6">
    <source>
        <dbReference type="ARBA" id="ARBA00023136"/>
    </source>
</evidence>
<dbReference type="GO" id="GO:0022857">
    <property type="term" value="F:transmembrane transporter activity"/>
    <property type="evidence" value="ECO:0007669"/>
    <property type="project" value="InterPro"/>
</dbReference>
<protein>
    <submittedName>
        <fullName evidence="9">MFS transporter</fullName>
    </submittedName>
</protein>
<evidence type="ECO:0000256" key="7">
    <source>
        <dbReference type="SAM" id="Phobius"/>
    </source>
</evidence>
<dbReference type="InterPro" id="IPR036259">
    <property type="entry name" value="MFS_trans_sf"/>
</dbReference>
<dbReference type="Pfam" id="PF05977">
    <property type="entry name" value="MFS_3"/>
    <property type="match status" value="1"/>
</dbReference>
<name>A0A3G8ZNC8_9ACTN</name>
<keyword evidence="5 7" id="KW-1133">Transmembrane helix</keyword>
<dbReference type="Gene3D" id="1.20.1250.20">
    <property type="entry name" value="MFS general substrate transporter like domains"/>
    <property type="match status" value="1"/>
</dbReference>
<feature type="transmembrane region" description="Helical" evidence="7">
    <location>
        <begin position="44"/>
        <end position="67"/>
    </location>
</feature>
<keyword evidence="4 7" id="KW-0812">Transmembrane</keyword>
<comment type="subcellular location">
    <subcellularLocation>
        <location evidence="1">Cell membrane</location>
        <topology evidence="1">Multi-pass membrane protein</topology>
    </subcellularLocation>
</comment>
<feature type="transmembrane region" description="Helical" evidence="7">
    <location>
        <begin position="73"/>
        <end position="97"/>
    </location>
</feature>
<evidence type="ECO:0000256" key="4">
    <source>
        <dbReference type="ARBA" id="ARBA00022692"/>
    </source>
</evidence>
<gene>
    <name evidence="9" type="ORF">EH165_09300</name>
</gene>
<evidence type="ECO:0000256" key="3">
    <source>
        <dbReference type="ARBA" id="ARBA00022475"/>
    </source>
</evidence>
<feature type="transmembrane region" description="Helical" evidence="7">
    <location>
        <begin position="392"/>
        <end position="412"/>
    </location>
</feature>
<keyword evidence="10" id="KW-1185">Reference proteome</keyword>